<accession>A0A2S0MC80</accession>
<dbReference type="EMBL" id="CP027666">
    <property type="protein sequence ID" value="AVO33416.1"/>
    <property type="molecule type" value="Genomic_DNA"/>
</dbReference>
<keyword evidence="7" id="KW-1185">Reference proteome</keyword>
<dbReference type="RefSeq" id="WP_106701979.1">
    <property type="nucleotide sequence ID" value="NZ_CP027666.1"/>
</dbReference>
<evidence type="ECO:0000313" key="7">
    <source>
        <dbReference type="Proteomes" id="UP000239709"/>
    </source>
</evidence>
<dbReference type="PANTHER" id="PTHR30249:SF0">
    <property type="entry name" value="PLASTIDAL GLYCOLATE_GLYCERATE TRANSLOCATOR 1, CHLOROPLASTIC"/>
    <property type="match status" value="1"/>
</dbReference>
<keyword evidence="2 5" id="KW-0812">Transmembrane</keyword>
<dbReference type="PANTHER" id="PTHR30249">
    <property type="entry name" value="PUTATIVE SEROTONIN TRANSPORTER"/>
    <property type="match status" value="1"/>
</dbReference>
<proteinExistence type="predicted"/>
<evidence type="ECO:0000256" key="1">
    <source>
        <dbReference type="ARBA" id="ARBA00004141"/>
    </source>
</evidence>
<keyword evidence="4 5" id="KW-0472">Membrane</keyword>
<feature type="transmembrane region" description="Helical" evidence="5">
    <location>
        <begin position="215"/>
        <end position="241"/>
    </location>
</feature>
<reference evidence="6 7" key="1">
    <citation type="submission" date="2018-03" db="EMBL/GenBank/DDBJ databases">
        <title>Genome sequencing of Ottowia sp.</title>
        <authorList>
            <person name="Kim S.-J."/>
            <person name="Heo J."/>
            <person name="Kwon S.-W."/>
        </authorList>
    </citation>
    <scope>NUCLEOTIDE SEQUENCE [LARGE SCALE GENOMIC DNA]</scope>
    <source>
        <strain evidence="6 7">KADR8-3</strain>
    </source>
</reference>
<evidence type="ECO:0000313" key="6">
    <source>
        <dbReference type="EMBL" id="AVO33416.1"/>
    </source>
</evidence>
<protein>
    <recommendedName>
        <fullName evidence="8">LrgB family protein</fullName>
    </recommendedName>
</protein>
<evidence type="ECO:0000256" key="5">
    <source>
        <dbReference type="SAM" id="Phobius"/>
    </source>
</evidence>
<feature type="transmembrane region" description="Helical" evidence="5">
    <location>
        <begin position="72"/>
        <end position="90"/>
    </location>
</feature>
<feature type="transmembrane region" description="Helical" evidence="5">
    <location>
        <begin position="45"/>
        <end position="66"/>
    </location>
</feature>
<dbReference type="GO" id="GO:0016020">
    <property type="term" value="C:membrane"/>
    <property type="evidence" value="ECO:0007669"/>
    <property type="project" value="UniProtKB-SubCell"/>
</dbReference>
<organism evidence="6 7">
    <name type="scientific">Ottowia oryzae</name>
    <dbReference type="NCBI Taxonomy" id="2109914"/>
    <lineage>
        <taxon>Bacteria</taxon>
        <taxon>Pseudomonadati</taxon>
        <taxon>Pseudomonadota</taxon>
        <taxon>Betaproteobacteria</taxon>
        <taxon>Burkholderiales</taxon>
        <taxon>Comamonadaceae</taxon>
        <taxon>Ottowia</taxon>
    </lineage>
</organism>
<keyword evidence="3 5" id="KW-1133">Transmembrane helix</keyword>
<name>A0A2S0MC80_9BURK</name>
<feature type="transmembrane region" description="Helical" evidence="5">
    <location>
        <begin position="12"/>
        <end position="33"/>
    </location>
</feature>
<evidence type="ECO:0000256" key="3">
    <source>
        <dbReference type="ARBA" id="ARBA00022989"/>
    </source>
</evidence>
<dbReference type="InterPro" id="IPR007300">
    <property type="entry name" value="CidB/LrgB"/>
</dbReference>
<dbReference type="OrthoDB" id="9811701at2"/>
<dbReference type="KEGG" id="otk:C6570_03455"/>
<dbReference type="Proteomes" id="UP000239709">
    <property type="component" value="Chromosome"/>
</dbReference>
<evidence type="ECO:0008006" key="8">
    <source>
        <dbReference type="Google" id="ProtNLM"/>
    </source>
</evidence>
<sequence length="242" mass="24954">MPDFVQLWVYLSSAPLVGLTSTLVVYLLALAFYQRVGQAPWANPVLWSIVGLGAVLLISGVPYPSYFAGAQFIHFLLGPAVVALGVPLWERRTTLASSWGRFLVAGLIGGTAAAASAVLLGWAVGLPGDLLRSLAPKSVTAPVAMGVAQSIGGVPALAAVFAVLTGLVGALSGRALFRLMGMSESRLDWMARGFAMGTSAHGLGAARALQVNADAGAYAGLALGLQVLLGSLIIPLVAHWFF</sequence>
<gene>
    <name evidence="6" type="ORF">C6570_03455</name>
</gene>
<dbReference type="Pfam" id="PF04172">
    <property type="entry name" value="LrgB"/>
    <property type="match status" value="1"/>
</dbReference>
<dbReference type="AlphaFoldDB" id="A0A2S0MC80"/>
<evidence type="ECO:0000256" key="4">
    <source>
        <dbReference type="ARBA" id="ARBA00023136"/>
    </source>
</evidence>
<comment type="subcellular location">
    <subcellularLocation>
        <location evidence="1">Membrane</location>
        <topology evidence="1">Multi-pass membrane protein</topology>
    </subcellularLocation>
</comment>
<feature type="transmembrane region" description="Helical" evidence="5">
    <location>
        <begin position="102"/>
        <end position="124"/>
    </location>
</feature>
<evidence type="ECO:0000256" key="2">
    <source>
        <dbReference type="ARBA" id="ARBA00022692"/>
    </source>
</evidence>
<feature type="transmembrane region" description="Helical" evidence="5">
    <location>
        <begin position="156"/>
        <end position="177"/>
    </location>
</feature>